<feature type="non-terminal residue" evidence="2">
    <location>
        <position position="1"/>
    </location>
</feature>
<evidence type="ECO:0000313" key="2">
    <source>
        <dbReference type="EMBL" id="KAF2191919.1"/>
    </source>
</evidence>
<proteinExistence type="predicted"/>
<keyword evidence="3" id="KW-1185">Reference proteome</keyword>
<dbReference type="GO" id="GO:0004672">
    <property type="term" value="F:protein kinase activity"/>
    <property type="evidence" value="ECO:0007669"/>
    <property type="project" value="InterPro"/>
</dbReference>
<evidence type="ECO:0000313" key="3">
    <source>
        <dbReference type="Proteomes" id="UP000800200"/>
    </source>
</evidence>
<dbReference type="Gene3D" id="1.10.510.10">
    <property type="entry name" value="Transferase(Phosphotransferase) domain 1"/>
    <property type="match status" value="1"/>
</dbReference>
<dbReference type="InterPro" id="IPR011009">
    <property type="entry name" value="Kinase-like_dom_sf"/>
</dbReference>
<protein>
    <recommendedName>
        <fullName evidence="1">Protein kinase domain-containing protein</fullName>
    </recommendedName>
</protein>
<dbReference type="PROSITE" id="PS50011">
    <property type="entry name" value="PROTEIN_KINASE_DOM"/>
    <property type="match status" value="1"/>
</dbReference>
<sequence length="178" mass="20577">NNWMHGDIKPGNIGVQLPRTGPLTLDELRKESRVVLLDLDGASNLATLPERRLPPKPGHGGTVGYLAPERELEHRSFDNDVWAMGVTGYELRYGSHPWKFAQNPWRPDRPDHLRREWKSRYDSAITGIQKGNSFNKVYYIYHQTNYSRSNGTNAYKDAPLLITDYWTKLCILRATNYY</sequence>
<reference evidence="2" key="1">
    <citation type="journal article" date="2020" name="Stud. Mycol.">
        <title>101 Dothideomycetes genomes: a test case for predicting lifestyles and emergence of pathogens.</title>
        <authorList>
            <person name="Haridas S."/>
            <person name="Albert R."/>
            <person name="Binder M."/>
            <person name="Bloem J."/>
            <person name="Labutti K."/>
            <person name="Salamov A."/>
            <person name="Andreopoulos B."/>
            <person name="Baker S."/>
            <person name="Barry K."/>
            <person name="Bills G."/>
            <person name="Bluhm B."/>
            <person name="Cannon C."/>
            <person name="Castanera R."/>
            <person name="Culley D."/>
            <person name="Daum C."/>
            <person name="Ezra D."/>
            <person name="Gonzalez J."/>
            <person name="Henrissat B."/>
            <person name="Kuo A."/>
            <person name="Liang C."/>
            <person name="Lipzen A."/>
            <person name="Lutzoni F."/>
            <person name="Magnuson J."/>
            <person name="Mondo S."/>
            <person name="Nolan M."/>
            <person name="Ohm R."/>
            <person name="Pangilinan J."/>
            <person name="Park H.-J."/>
            <person name="Ramirez L."/>
            <person name="Alfaro M."/>
            <person name="Sun H."/>
            <person name="Tritt A."/>
            <person name="Yoshinaga Y."/>
            <person name="Zwiers L.-H."/>
            <person name="Turgeon B."/>
            <person name="Goodwin S."/>
            <person name="Spatafora J."/>
            <person name="Crous P."/>
            <person name="Grigoriev I."/>
        </authorList>
    </citation>
    <scope>NUCLEOTIDE SEQUENCE</scope>
    <source>
        <strain evidence="2">CBS 207.26</strain>
    </source>
</reference>
<dbReference type="GO" id="GO:0005524">
    <property type="term" value="F:ATP binding"/>
    <property type="evidence" value="ECO:0007669"/>
    <property type="project" value="InterPro"/>
</dbReference>
<dbReference type="SUPFAM" id="SSF56112">
    <property type="entry name" value="Protein kinase-like (PK-like)"/>
    <property type="match status" value="1"/>
</dbReference>
<dbReference type="InterPro" id="IPR000719">
    <property type="entry name" value="Prot_kinase_dom"/>
</dbReference>
<gene>
    <name evidence="2" type="ORF">K469DRAFT_555670</name>
</gene>
<accession>A0A6A6EMF7</accession>
<name>A0A6A6EMF7_9PEZI</name>
<organism evidence="2 3">
    <name type="scientific">Zopfia rhizophila CBS 207.26</name>
    <dbReference type="NCBI Taxonomy" id="1314779"/>
    <lineage>
        <taxon>Eukaryota</taxon>
        <taxon>Fungi</taxon>
        <taxon>Dikarya</taxon>
        <taxon>Ascomycota</taxon>
        <taxon>Pezizomycotina</taxon>
        <taxon>Dothideomycetes</taxon>
        <taxon>Dothideomycetes incertae sedis</taxon>
        <taxon>Zopfiaceae</taxon>
        <taxon>Zopfia</taxon>
    </lineage>
</organism>
<dbReference type="EMBL" id="ML994616">
    <property type="protein sequence ID" value="KAF2191919.1"/>
    <property type="molecule type" value="Genomic_DNA"/>
</dbReference>
<dbReference type="OrthoDB" id="5979581at2759"/>
<dbReference type="Proteomes" id="UP000800200">
    <property type="component" value="Unassembled WGS sequence"/>
</dbReference>
<feature type="domain" description="Protein kinase" evidence="1">
    <location>
        <begin position="1"/>
        <end position="178"/>
    </location>
</feature>
<evidence type="ECO:0000259" key="1">
    <source>
        <dbReference type="PROSITE" id="PS50011"/>
    </source>
</evidence>
<dbReference type="AlphaFoldDB" id="A0A6A6EMF7"/>